<keyword evidence="3" id="KW-1185">Reference proteome</keyword>
<organism evidence="2 3">
    <name type="scientific">Halopseudomonas sabulinigri</name>
    <dbReference type="NCBI Taxonomy" id="472181"/>
    <lineage>
        <taxon>Bacteria</taxon>
        <taxon>Pseudomonadati</taxon>
        <taxon>Pseudomonadota</taxon>
        <taxon>Gammaproteobacteria</taxon>
        <taxon>Pseudomonadales</taxon>
        <taxon>Pseudomonadaceae</taxon>
        <taxon>Halopseudomonas</taxon>
    </lineage>
</organism>
<accession>A0ABP9ZPY6</accession>
<name>A0ABP9ZPY6_9GAMM</name>
<evidence type="ECO:0000313" key="2">
    <source>
        <dbReference type="EMBL" id="GAA6131517.1"/>
    </source>
</evidence>
<feature type="region of interest" description="Disordered" evidence="1">
    <location>
        <begin position="22"/>
        <end position="47"/>
    </location>
</feature>
<comment type="caution">
    <text evidence="2">The sequence shown here is derived from an EMBL/GenBank/DDBJ whole genome shotgun (WGS) entry which is preliminary data.</text>
</comment>
<protein>
    <submittedName>
        <fullName evidence="2">Uncharacterized protein</fullName>
    </submittedName>
</protein>
<reference evidence="2 3" key="1">
    <citation type="submission" date="2024-04" db="EMBL/GenBank/DDBJ databases">
        <title>Draft genome sequence of Halopseudomonas sabulinigri NBRC 116187.</title>
        <authorList>
            <person name="Miyakawa T."/>
            <person name="Kusuya Y."/>
            <person name="Miura T."/>
        </authorList>
    </citation>
    <scope>NUCLEOTIDE SEQUENCE [LARGE SCALE GENOMIC DNA]</scope>
    <source>
        <strain evidence="2 3">4NH20-0042</strain>
    </source>
</reference>
<feature type="compositionally biased region" description="Polar residues" evidence="1">
    <location>
        <begin position="24"/>
        <end position="39"/>
    </location>
</feature>
<evidence type="ECO:0000313" key="3">
    <source>
        <dbReference type="Proteomes" id="UP001486808"/>
    </source>
</evidence>
<gene>
    <name evidence="2" type="ORF">NBRC116187_18770</name>
</gene>
<sequence>MGATIAIATQNRVPSAIDIKATKKNSSQAINPKQRTSGDNAGAEEGLLCRSADRGAVGY</sequence>
<dbReference type="Proteomes" id="UP001486808">
    <property type="component" value="Unassembled WGS sequence"/>
</dbReference>
<dbReference type="EMBL" id="BAABWD010000002">
    <property type="protein sequence ID" value="GAA6131517.1"/>
    <property type="molecule type" value="Genomic_DNA"/>
</dbReference>
<evidence type="ECO:0000256" key="1">
    <source>
        <dbReference type="SAM" id="MobiDB-lite"/>
    </source>
</evidence>
<proteinExistence type="predicted"/>